<feature type="region of interest" description="Disordered" evidence="1">
    <location>
        <begin position="376"/>
        <end position="401"/>
    </location>
</feature>
<keyword evidence="3" id="KW-1185">Reference proteome</keyword>
<name>A0AAE0KR16_9CHLO</name>
<sequence length="401" mass="43689">MAPRRRSLAIILDDAATRHAVTPATPAATRTPVANSTTAVFVAAVKTLARGRVDESVAKHVIRKCFQEQHERFSGNEELLGVRFLPNEDPHANITNFNAALVSARRRRRRSTLDVEERAAVDLNTIRLSTRECYANNVKSSVANGYSAATLTESTEEQSAIGDLPSIILDLKPRQVTTLTDHMDGTKGFTPRVAKPAGFRHRFVAKDLPTGGNWSQMEHKKRVVFHTRVAAANSAKQFGMHNMSLTDYENDLYAEQFQAGIDNDDGERFDALCFLAGGKPEMCRDDVLPRLAGTWSNQPVDTSMGGVHVDGVAKEVDSFTAVKINAPHEDTPPASKPPPVSDDGTDGSAGGCSCPAADTTQFVNHTQGGYLMQKQFGPHSEKFLTRSESGPSRPPQKSQFC</sequence>
<feature type="compositionally biased region" description="Polar residues" evidence="1">
    <location>
        <begin position="386"/>
        <end position="401"/>
    </location>
</feature>
<gene>
    <name evidence="2" type="ORF">CYMTET_33351</name>
</gene>
<dbReference type="AlphaFoldDB" id="A0AAE0KR16"/>
<dbReference type="EMBL" id="LGRX02020377">
    <property type="protein sequence ID" value="KAK3257567.1"/>
    <property type="molecule type" value="Genomic_DNA"/>
</dbReference>
<reference evidence="2 3" key="1">
    <citation type="journal article" date="2015" name="Genome Biol. Evol.">
        <title>Comparative Genomics of a Bacterivorous Green Alga Reveals Evolutionary Causalities and Consequences of Phago-Mixotrophic Mode of Nutrition.</title>
        <authorList>
            <person name="Burns J.A."/>
            <person name="Paasch A."/>
            <person name="Narechania A."/>
            <person name="Kim E."/>
        </authorList>
    </citation>
    <scope>NUCLEOTIDE SEQUENCE [LARGE SCALE GENOMIC DNA]</scope>
    <source>
        <strain evidence="2 3">PLY_AMNH</strain>
    </source>
</reference>
<evidence type="ECO:0000313" key="2">
    <source>
        <dbReference type="EMBL" id="KAK3257567.1"/>
    </source>
</evidence>
<organism evidence="2 3">
    <name type="scientific">Cymbomonas tetramitiformis</name>
    <dbReference type="NCBI Taxonomy" id="36881"/>
    <lineage>
        <taxon>Eukaryota</taxon>
        <taxon>Viridiplantae</taxon>
        <taxon>Chlorophyta</taxon>
        <taxon>Pyramimonadophyceae</taxon>
        <taxon>Pyramimonadales</taxon>
        <taxon>Pyramimonadaceae</taxon>
        <taxon>Cymbomonas</taxon>
    </lineage>
</organism>
<protein>
    <submittedName>
        <fullName evidence="2">Uncharacterized protein</fullName>
    </submittedName>
</protein>
<evidence type="ECO:0000256" key="1">
    <source>
        <dbReference type="SAM" id="MobiDB-lite"/>
    </source>
</evidence>
<comment type="caution">
    <text evidence="2">The sequence shown here is derived from an EMBL/GenBank/DDBJ whole genome shotgun (WGS) entry which is preliminary data.</text>
</comment>
<feature type="region of interest" description="Disordered" evidence="1">
    <location>
        <begin position="325"/>
        <end position="352"/>
    </location>
</feature>
<evidence type="ECO:0000313" key="3">
    <source>
        <dbReference type="Proteomes" id="UP001190700"/>
    </source>
</evidence>
<dbReference type="Proteomes" id="UP001190700">
    <property type="component" value="Unassembled WGS sequence"/>
</dbReference>
<proteinExistence type="predicted"/>
<accession>A0AAE0KR16</accession>